<sequence>MQLPAKDRSQETLDQVRVNIAFENMVVAVIAGAGAGGVMTFLVRLAGGVLQDFSFSVLLSAFLETLMTAFLIFLTGFISCVALGAPLFRLLEKRKQRSLWPYLAAALAIAVVVMLAASRGLPGPEDLHLETATAIFAPAVIIALIFSRQMRPHWRAAERAEEEPEAAGSNIIRLN</sequence>
<keyword evidence="1" id="KW-0472">Membrane</keyword>
<feature type="transmembrane region" description="Helical" evidence="1">
    <location>
        <begin position="21"/>
        <end position="46"/>
    </location>
</feature>
<feature type="transmembrane region" description="Helical" evidence="1">
    <location>
        <begin position="66"/>
        <end position="88"/>
    </location>
</feature>
<evidence type="ECO:0000313" key="3">
    <source>
        <dbReference type="Proteomes" id="UP000239504"/>
    </source>
</evidence>
<accession>A0A2S7KAG6</accession>
<dbReference type="AlphaFoldDB" id="A0A2S7KAG6"/>
<dbReference type="OrthoDB" id="10000296at2"/>
<dbReference type="RefSeq" id="WP_104828175.1">
    <property type="nucleotide sequence ID" value="NZ_PJCH01000001.1"/>
</dbReference>
<reference evidence="2 3" key="1">
    <citation type="submission" date="2017-12" db="EMBL/GenBank/DDBJ databases">
        <authorList>
            <person name="Hurst M.R.H."/>
        </authorList>
    </citation>
    <scope>NUCLEOTIDE SEQUENCE [LARGE SCALE GENOMIC DNA]</scope>
    <source>
        <strain evidence="2 3">SY-3-19</strain>
    </source>
</reference>
<dbReference type="EMBL" id="PJCH01000001">
    <property type="protein sequence ID" value="PQA89473.1"/>
    <property type="molecule type" value="Genomic_DNA"/>
</dbReference>
<feature type="transmembrane region" description="Helical" evidence="1">
    <location>
        <begin position="127"/>
        <end position="146"/>
    </location>
</feature>
<dbReference type="Proteomes" id="UP000239504">
    <property type="component" value="Unassembled WGS sequence"/>
</dbReference>
<feature type="transmembrane region" description="Helical" evidence="1">
    <location>
        <begin position="100"/>
        <end position="121"/>
    </location>
</feature>
<keyword evidence="1" id="KW-1133">Transmembrane helix</keyword>
<proteinExistence type="predicted"/>
<evidence type="ECO:0000313" key="2">
    <source>
        <dbReference type="EMBL" id="PQA89473.1"/>
    </source>
</evidence>
<keyword evidence="3" id="KW-1185">Reference proteome</keyword>
<gene>
    <name evidence="2" type="ORF">CW354_00950</name>
</gene>
<evidence type="ECO:0000256" key="1">
    <source>
        <dbReference type="SAM" id="Phobius"/>
    </source>
</evidence>
<protein>
    <submittedName>
        <fullName evidence="2">Uncharacterized protein</fullName>
    </submittedName>
</protein>
<organism evidence="2 3">
    <name type="scientific">Hyphococcus luteus</name>
    <dbReference type="NCBI Taxonomy" id="2058213"/>
    <lineage>
        <taxon>Bacteria</taxon>
        <taxon>Pseudomonadati</taxon>
        <taxon>Pseudomonadota</taxon>
        <taxon>Alphaproteobacteria</taxon>
        <taxon>Parvularculales</taxon>
        <taxon>Parvularculaceae</taxon>
        <taxon>Hyphococcus</taxon>
    </lineage>
</organism>
<comment type="caution">
    <text evidence="2">The sequence shown here is derived from an EMBL/GenBank/DDBJ whole genome shotgun (WGS) entry which is preliminary data.</text>
</comment>
<keyword evidence="1" id="KW-0812">Transmembrane</keyword>
<name>A0A2S7KAG6_9PROT</name>